<accession>A0A1B4ZA45</accession>
<keyword evidence="5" id="KW-1185">Reference proteome</keyword>
<dbReference type="PANTHER" id="PTHR34456:SF9">
    <property type="entry name" value="MITOVIRUS RNA-DEPENDENT RNA POLYMERASE"/>
    <property type="match status" value="1"/>
</dbReference>
<dbReference type="InterPro" id="IPR043502">
    <property type="entry name" value="DNA/RNA_pol_sf"/>
</dbReference>
<dbReference type="OrthoDB" id="14837at10239"/>
<dbReference type="PANTHER" id="PTHR34456">
    <property type="entry name" value="MITOVIRUS RNA-DEPENDENT RNA POLYMERASE"/>
    <property type="match status" value="1"/>
</dbReference>
<proteinExistence type="predicted"/>
<dbReference type="RefSeq" id="YP_009272900.1">
    <property type="nucleotide sequence ID" value="NC_030863.1"/>
</dbReference>
<evidence type="ECO:0000256" key="1">
    <source>
        <dbReference type="ARBA" id="ARBA00022484"/>
    </source>
</evidence>
<dbReference type="GeneID" id="28715635"/>
<dbReference type="KEGG" id="vg:28715635"/>
<keyword evidence="3" id="KW-0548">Nucleotidyltransferase</keyword>
<dbReference type="SUPFAM" id="SSF56672">
    <property type="entry name" value="DNA/RNA polymerases"/>
    <property type="match status" value="1"/>
</dbReference>
<organism evidence="4">
    <name type="scientific">Fusarium poae mitovirus 3</name>
    <dbReference type="NCBI Taxonomy" id="1848152"/>
    <lineage>
        <taxon>Viruses</taxon>
        <taxon>Riboviria</taxon>
        <taxon>Orthornavirae</taxon>
        <taxon>Lenarviricota</taxon>
        <taxon>Howeltoviricetes</taxon>
        <taxon>Cryppavirales</taxon>
        <taxon>Mitoviridae</taxon>
        <taxon>Duamitovirus</taxon>
        <taxon>Duamitovirus fupo3</taxon>
    </lineage>
</organism>
<dbReference type="EMBL" id="LC150566">
    <property type="protein sequence ID" value="BAV56291.1"/>
    <property type="molecule type" value="Genomic_RNA"/>
</dbReference>
<reference evidence="4" key="1">
    <citation type="journal article" date="2016" name="Virus Genes">
        <title>Multiple virus infection in a single strain of Fusarium poae shown by deep sequencing.</title>
        <authorList>
            <person name="Osaki H."/>
            <person name="Sasaki A."/>
            <person name="Nomiyama K."/>
            <person name="Tomioka K."/>
        </authorList>
    </citation>
    <scope>NUCLEOTIDE SEQUENCE [LARGE SCALE GENOMIC DNA]</scope>
</reference>
<dbReference type="GO" id="GO:0003968">
    <property type="term" value="F:RNA-directed RNA polymerase activity"/>
    <property type="evidence" value="ECO:0007669"/>
    <property type="project" value="UniProtKB-KW"/>
</dbReference>
<evidence type="ECO:0000256" key="2">
    <source>
        <dbReference type="ARBA" id="ARBA00022679"/>
    </source>
</evidence>
<protein>
    <submittedName>
        <fullName evidence="4">RNA-dependent RNA polymerase</fullName>
    </submittedName>
</protein>
<evidence type="ECO:0000313" key="4">
    <source>
        <dbReference type="EMBL" id="BAV56291.1"/>
    </source>
</evidence>
<evidence type="ECO:0000256" key="3">
    <source>
        <dbReference type="ARBA" id="ARBA00022695"/>
    </source>
</evidence>
<dbReference type="Pfam" id="PF05919">
    <property type="entry name" value="Mitovir_RNA_pol"/>
    <property type="match status" value="1"/>
</dbReference>
<evidence type="ECO:0000313" key="5">
    <source>
        <dbReference type="Proteomes" id="UP000203876"/>
    </source>
</evidence>
<name>A0A1B4ZA45_9VIRU</name>
<dbReference type="Proteomes" id="UP000203876">
    <property type="component" value="Segment"/>
</dbReference>
<sequence>MKAIKFILNFKLKQIIRDSILPVGKDFNKKCFPRLLNHLRKIYFIVFDDFKAIRIRDRLVMTNNFLQFVSKMMRNHGTVFTVKWLKACTVCLQKWLGEDTVKSLREIEPGLPLPRVINGCPAIINRHDRKLMRAGNKHIIRYWHSLFSIYRVLKIPGKIKLETITAPYKGSVDYLNKCLEISLNTKWQASIQKICQNHNLAPTTFHMSGKASPSNVNSSTGILSDIYYLLAHPDGAFVFSNILKHLEIVGSVWNTQSFLQRLNDGAEIVKRMSSIQTKCSMRNPFGQFAIKEEAAGKVRVFALVDSITQSVMKPIHLGLFKVLRHLPNDGTFDQDASVTRCSEKASEAGKAFSFDLSAATDRLPVSLTGNIIESLFKIPGLSQSWQKVMVDRNFRFPLNIIENYDIEDIDYRYSVGQPMGCLSSWAGLAITHHWIMQLCSYLVTDSWDWEERYEILGDDIVIFDEELANTYLQVMEWLGLDINLSKSIISKNKPTFEFAKRTFSGGSLVSGITGSQINSCTSLSSRVNSVYSWIKLGYLNNLETITIVLNKFNTKFSYKDFSLSASAFSLLGLCKNIEHKIIMSSLVNPSKGCLWDMETENFQVPTRTLLTMARDLITKGESEVTLPRMEGREEWFEESEQLIVAGILQRALYRSRMLSLKYEESVREWAIDLGHLKFKDDRELLPLIEGWLLDALIDNRSSAATDPFELEDKVEKLLTYHAKTNNVILSKAYELLQEVENLEYLYKQPTKKSQQLYDRLSNKTLRDITTPFFMSGPEYWSVPSPNNFN</sequence>
<keyword evidence="1 4" id="KW-0696">RNA-directed RNA polymerase</keyword>
<dbReference type="InterPro" id="IPR008686">
    <property type="entry name" value="RNA_pol_mitovir"/>
</dbReference>
<keyword evidence="2" id="KW-0808">Transferase</keyword>